<dbReference type="EMBL" id="LAQS01000112">
    <property type="protein sequence ID" value="KKZ69124.1"/>
    <property type="molecule type" value="Genomic_DNA"/>
</dbReference>
<protein>
    <submittedName>
        <fullName evidence="1">Uncharacterized protein</fullName>
    </submittedName>
</protein>
<proteinExistence type="predicted"/>
<dbReference type="RefSeq" id="WP_046912354.1">
    <property type="nucleotide sequence ID" value="NZ_BAAAXG010000026.1"/>
</dbReference>
<evidence type="ECO:0000313" key="2">
    <source>
        <dbReference type="Proteomes" id="UP000265325"/>
    </source>
</evidence>
<evidence type="ECO:0000313" key="1">
    <source>
        <dbReference type="EMBL" id="KKZ69124.1"/>
    </source>
</evidence>
<sequence length="65" mass="6784">MHADAHLVLHGLTAAELHGAAAAARPAWAAPRTPATPVRVRLGWTLVEFGLKLAVPQRHTGCATA</sequence>
<reference evidence="1 2" key="1">
    <citation type="submission" date="2015-05" db="EMBL/GenBank/DDBJ databases">
        <title>Draft Genome assembly of Streptomyces showdoensis.</title>
        <authorList>
            <person name="Thapa K.K."/>
            <person name="Metsa-Ketela M."/>
        </authorList>
    </citation>
    <scope>NUCLEOTIDE SEQUENCE [LARGE SCALE GENOMIC DNA]</scope>
    <source>
        <strain evidence="1 2">ATCC 15227</strain>
    </source>
</reference>
<keyword evidence="2" id="KW-1185">Reference proteome</keyword>
<comment type="caution">
    <text evidence="1">The sequence shown here is derived from an EMBL/GenBank/DDBJ whole genome shotgun (WGS) entry which is preliminary data.</text>
</comment>
<organism evidence="1 2">
    <name type="scientific">Streptomyces showdoensis</name>
    <dbReference type="NCBI Taxonomy" id="68268"/>
    <lineage>
        <taxon>Bacteria</taxon>
        <taxon>Bacillati</taxon>
        <taxon>Actinomycetota</taxon>
        <taxon>Actinomycetes</taxon>
        <taxon>Kitasatosporales</taxon>
        <taxon>Streptomycetaceae</taxon>
        <taxon>Streptomyces</taxon>
    </lineage>
</organism>
<dbReference type="AlphaFoldDB" id="A0A2P2GCE6"/>
<accession>A0A2P2GCE6</accession>
<gene>
    <name evidence="1" type="ORF">VO63_35880</name>
</gene>
<dbReference type="Proteomes" id="UP000265325">
    <property type="component" value="Unassembled WGS sequence"/>
</dbReference>
<name>A0A2P2GCE6_STREW</name>